<dbReference type="InterPro" id="IPR006143">
    <property type="entry name" value="RND_pump_MFP"/>
</dbReference>
<evidence type="ECO:0008006" key="8">
    <source>
        <dbReference type="Google" id="ProtNLM"/>
    </source>
</evidence>
<dbReference type="Gene3D" id="2.40.420.20">
    <property type="match status" value="1"/>
</dbReference>
<evidence type="ECO:0000256" key="1">
    <source>
        <dbReference type="ARBA" id="ARBA00009477"/>
    </source>
</evidence>
<gene>
    <name evidence="6" type="ORF">M493_16420</name>
</gene>
<evidence type="ECO:0000313" key="7">
    <source>
        <dbReference type="Proteomes" id="UP000015500"/>
    </source>
</evidence>
<evidence type="ECO:0000256" key="3">
    <source>
        <dbReference type="SAM" id="SignalP"/>
    </source>
</evidence>
<dbReference type="Pfam" id="PF25984">
    <property type="entry name" value="BSH_YknX"/>
    <property type="match status" value="1"/>
</dbReference>
<dbReference type="KEGG" id="gjf:M493_16420"/>
<evidence type="ECO:0000313" key="6">
    <source>
        <dbReference type="EMBL" id="AGT33498.1"/>
    </source>
</evidence>
<feature type="domain" description="YknX-like C-terminal permuted SH3-like" evidence="5">
    <location>
        <begin position="295"/>
        <end position="361"/>
    </location>
</feature>
<keyword evidence="3" id="KW-0732">Signal</keyword>
<organism evidence="6 7">
    <name type="scientific">Geobacillus genomosp. 3</name>
    <dbReference type="NCBI Taxonomy" id="1921421"/>
    <lineage>
        <taxon>Bacteria</taxon>
        <taxon>Bacillati</taxon>
        <taxon>Bacillota</taxon>
        <taxon>Bacilli</taxon>
        <taxon>Bacillales</taxon>
        <taxon>Anoxybacillaceae</taxon>
        <taxon>Geobacillus</taxon>
    </lineage>
</organism>
<dbReference type="InterPro" id="IPR058637">
    <property type="entry name" value="YknX-like_C"/>
</dbReference>
<dbReference type="PATRIC" id="fig|1345697.3.peg.3230"/>
<keyword evidence="7" id="KW-1185">Reference proteome</keyword>
<dbReference type="RefSeq" id="WP_020961283.1">
    <property type="nucleotide sequence ID" value="NC_022080.4"/>
</dbReference>
<dbReference type="PANTHER" id="PTHR30469">
    <property type="entry name" value="MULTIDRUG RESISTANCE PROTEIN MDTA"/>
    <property type="match status" value="1"/>
</dbReference>
<dbReference type="OrthoDB" id="2446145at2"/>
<keyword evidence="2" id="KW-0175">Coiled coil</keyword>
<protein>
    <recommendedName>
        <fullName evidence="8">RND transporter</fullName>
    </recommendedName>
</protein>
<dbReference type="NCBIfam" id="TIGR01730">
    <property type="entry name" value="RND_mfp"/>
    <property type="match status" value="1"/>
</dbReference>
<feature type="chain" id="PRO_5004535230" description="RND transporter" evidence="3">
    <location>
        <begin position="24"/>
        <end position="395"/>
    </location>
</feature>
<dbReference type="GO" id="GO:0015562">
    <property type="term" value="F:efflux transmembrane transporter activity"/>
    <property type="evidence" value="ECO:0007669"/>
    <property type="project" value="TreeGrafter"/>
</dbReference>
<feature type="signal peptide" evidence="3">
    <location>
        <begin position="1"/>
        <end position="23"/>
    </location>
</feature>
<dbReference type="GO" id="GO:1990281">
    <property type="term" value="C:efflux pump complex"/>
    <property type="evidence" value="ECO:0007669"/>
    <property type="project" value="TreeGrafter"/>
</dbReference>
<evidence type="ECO:0000259" key="4">
    <source>
        <dbReference type="Pfam" id="PF25984"/>
    </source>
</evidence>
<dbReference type="InterPro" id="IPR058639">
    <property type="entry name" value="BSH_YknX-like"/>
</dbReference>
<evidence type="ECO:0000259" key="5">
    <source>
        <dbReference type="Pfam" id="PF25989"/>
    </source>
</evidence>
<feature type="coiled-coil region" evidence="2">
    <location>
        <begin position="94"/>
        <end position="180"/>
    </location>
</feature>
<dbReference type="Proteomes" id="UP000015500">
    <property type="component" value="Chromosome"/>
</dbReference>
<proteinExistence type="inferred from homology"/>
<reference evidence="6 7" key="1">
    <citation type="journal article" date="2014" name="Genome Announc.">
        <title>Complete Genome Sequence of the Thermophilic Polychlorinated Biphenyl Degrader Geobacillus sp. Strain JF8 (NBRC 109937).</title>
        <authorList>
            <person name="Shintani M."/>
            <person name="Ohtsubo Y."/>
            <person name="Fukuda K."/>
            <person name="Hosoyama A."/>
            <person name="Ohji S."/>
            <person name="Yamazoe A."/>
            <person name="Fujita N."/>
            <person name="Nagata Y."/>
            <person name="Tsuda M."/>
            <person name="Hatta T."/>
            <person name="Kimbara K."/>
        </authorList>
    </citation>
    <scope>NUCLEOTIDE SEQUENCE [LARGE SCALE GENOMIC DNA]</scope>
    <source>
        <strain evidence="6 7">JF8</strain>
    </source>
</reference>
<dbReference type="Gene3D" id="1.10.287.470">
    <property type="entry name" value="Helix hairpin bin"/>
    <property type="match status" value="1"/>
</dbReference>
<dbReference type="PANTHER" id="PTHR30469:SF15">
    <property type="entry name" value="HLYD FAMILY OF SECRETION PROTEINS"/>
    <property type="match status" value="1"/>
</dbReference>
<dbReference type="AlphaFoldDB" id="S5ZSM7"/>
<comment type="similarity">
    <text evidence="1">Belongs to the membrane fusion protein (MFP) (TC 8.A.1) family.</text>
</comment>
<dbReference type="Pfam" id="PF25989">
    <property type="entry name" value="YknX_C"/>
    <property type="match status" value="1"/>
</dbReference>
<feature type="domain" description="YknX-like barrel-sandwich hybrid" evidence="4">
    <location>
        <begin position="62"/>
        <end position="205"/>
    </location>
</feature>
<name>S5ZSM7_GEOG3</name>
<sequence>MKRTVLTVFAIGLIGAQFYAAFADDSRAPKAAYAKEWTTPKHQTIQETIRTTGFTAPAERTFIYDDPERGAIDGILVESGQSVQAGTALLRYRTDAIDRELERLARKQQQLTAQIGQLTDDIHRYESLAAAAPEASPEKQQWDEKANEAAREKADLEWQLNDLEQQQTELLEQKDGQTVESPVDGIIEEVNPNPSSPSQPLITIASTKTVVRGKLDESHIGQLAVGQSATIRLPNQEAQLTGTIRDIGRFPIAEASFRQKSEYPFTIQLTAEPQPPLPFGYHAHITIVTKEKTGALTVPADAIERQGNNAFVYLIRDGQIKRQPVKLGMKQGNRQELEQGVTGGEYIITRPTRGLKQGMNVWLPLNNAHLSKDAIHHVRKRDMAKYFLDGFLRAF</sequence>
<evidence type="ECO:0000256" key="2">
    <source>
        <dbReference type="SAM" id="Coils"/>
    </source>
</evidence>
<accession>S5ZSM7</accession>
<dbReference type="HOGENOM" id="CLU_051480_1_0_9"/>
<dbReference type="STRING" id="1921421.M493_16420"/>
<dbReference type="EMBL" id="CP006254">
    <property type="protein sequence ID" value="AGT33498.1"/>
    <property type="molecule type" value="Genomic_DNA"/>
</dbReference>
<dbReference type="Gene3D" id="2.40.50.100">
    <property type="match status" value="1"/>
</dbReference>